<dbReference type="SUPFAM" id="SSF46894">
    <property type="entry name" value="C-terminal effector domain of the bipartite response regulators"/>
    <property type="match status" value="1"/>
</dbReference>
<reference evidence="2" key="1">
    <citation type="submission" date="2020-05" db="EMBL/GenBank/DDBJ databases">
        <authorList>
            <person name="Chiriac C."/>
            <person name="Salcher M."/>
            <person name="Ghai R."/>
            <person name="Kavagutti S V."/>
        </authorList>
    </citation>
    <scope>NUCLEOTIDE SEQUENCE</scope>
</reference>
<dbReference type="Gene3D" id="1.10.10.10">
    <property type="entry name" value="Winged helix-like DNA-binding domain superfamily/Winged helix DNA-binding domain"/>
    <property type="match status" value="1"/>
</dbReference>
<dbReference type="InterPro" id="IPR000792">
    <property type="entry name" value="Tscrpt_reg_LuxR_C"/>
</dbReference>
<name>A0A6J6BLY8_9ZZZZ</name>
<feature type="domain" description="HTH luxR-type" evidence="1">
    <location>
        <begin position="166"/>
        <end position="223"/>
    </location>
</feature>
<organism evidence="2">
    <name type="scientific">freshwater metagenome</name>
    <dbReference type="NCBI Taxonomy" id="449393"/>
    <lineage>
        <taxon>unclassified sequences</taxon>
        <taxon>metagenomes</taxon>
        <taxon>ecological metagenomes</taxon>
    </lineage>
</organism>
<dbReference type="GO" id="GO:0006355">
    <property type="term" value="P:regulation of DNA-templated transcription"/>
    <property type="evidence" value="ECO:0007669"/>
    <property type="project" value="InterPro"/>
</dbReference>
<proteinExistence type="predicted"/>
<dbReference type="EMBL" id="CAEZSI010000069">
    <property type="protein sequence ID" value="CAB4540170.1"/>
    <property type="molecule type" value="Genomic_DNA"/>
</dbReference>
<dbReference type="SUPFAM" id="SSF52172">
    <property type="entry name" value="CheY-like"/>
    <property type="match status" value="1"/>
</dbReference>
<gene>
    <name evidence="2" type="ORF">UFOPK1412_00611</name>
</gene>
<dbReference type="Gene3D" id="3.40.50.2300">
    <property type="match status" value="1"/>
</dbReference>
<dbReference type="InterPro" id="IPR011006">
    <property type="entry name" value="CheY-like_superfamily"/>
</dbReference>
<evidence type="ECO:0000313" key="2">
    <source>
        <dbReference type="EMBL" id="CAB4540170.1"/>
    </source>
</evidence>
<dbReference type="InterPro" id="IPR016032">
    <property type="entry name" value="Sig_transdc_resp-reg_C-effctor"/>
</dbReference>
<evidence type="ECO:0000259" key="1">
    <source>
        <dbReference type="SMART" id="SM00421"/>
    </source>
</evidence>
<dbReference type="InterPro" id="IPR036388">
    <property type="entry name" value="WH-like_DNA-bd_sf"/>
</dbReference>
<sequence>MLISNNLTDLSGLHCPVPIRILLVDENKYESLLTKCALIDLGFEVTDVVNNYSDTQAAVEKAQPEVLVISMDADAVHSIISADKAREKNPELGLVFLTHTPDLRLVGLSEIELPSGVQVVLKSSVTKLHVLSDAVHRSIEDLKIRAKVRWVNGASFTQSEAFTSVLQTLTEVQIQTLRLVAMGSSNSDIARKRMVTEKAVEHTITRILQALSITANSNHNARVLLSREYYRWVGVAREN</sequence>
<dbReference type="GO" id="GO:0003677">
    <property type="term" value="F:DNA binding"/>
    <property type="evidence" value="ECO:0007669"/>
    <property type="project" value="InterPro"/>
</dbReference>
<dbReference type="SMART" id="SM00421">
    <property type="entry name" value="HTH_LUXR"/>
    <property type="match status" value="1"/>
</dbReference>
<dbReference type="AlphaFoldDB" id="A0A6J6BLY8"/>
<accession>A0A6J6BLY8</accession>
<protein>
    <submittedName>
        <fullName evidence="2">Unannotated protein</fullName>
    </submittedName>
</protein>